<dbReference type="Proteomes" id="UP001595843">
    <property type="component" value="Unassembled WGS sequence"/>
</dbReference>
<keyword evidence="2" id="KW-1185">Reference proteome</keyword>
<dbReference type="InterPro" id="IPR023842">
    <property type="entry name" value="Bacillithiol_biosynth_BshB1"/>
</dbReference>
<dbReference type="Gene3D" id="3.40.50.10320">
    <property type="entry name" value="LmbE-like"/>
    <property type="match status" value="1"/>
</dbReference>
<comment type="caution">
    <text evidence="1">The sequence shown here is derived from an EMBL/GenBank/DDBJ whole genome shotgun (WGS) entry which is preliminary data.</text>
</comment>
<reference evidence="2" key="1">
    <citation type="journal article" date="2019" name="Int. J. Syst. Evol. Microbiol.">
        <title>The Global Catalogue of Microorganisms (GCM) 10K type strain sequencing project: providing services to taxonomists for standard genome sequencing and annotation.</title>
        <authorList>
            <consortium name="The Broad Institute Genomics Platform"/>
            <consortium name="The Broad Institute Genome Sequencing Center for Infectious Disease"/>
            <person name="Wu L."/>
            <person name="Ma J."/>
        </authorList>
    </citation>
    <scope>NUCLEOTIDE SEQUENCE [LARGE SCALE GENOMIC DNA]</scope>
    <source>
        <strain evidence="2">IBRC-M 10813</strain>
    </source>
</reference>
<evidence type="ECO:0000313" key="1">
    <source>
        <dbReference type="EMBL" id="MFC4078059.1"/>
    </source>
</evidence>
<dbReference type="PANTHER" id="PTHR12993">
    <property type="entry name" value="N-ACETYLGLUCOSAMINYL-PHOSPHATIDYLINOSITOL DE-N-ACETYLASE-RELATED"/>
    <property type="match status" value="1"/>
</dbReference>
<dbReference type="EMBL" id="JBHSAP010000018">
    <property type="protein sequence ID" value="MFC4078059.1"/>
    <property type="molecule type" value="Genomic_DNA"/>
</dbReference>
<proteinExistence type="predicted"/>
<dbReference type="RefSeq" id="WP_380705888.1">
    <property type="nucleotide sequence ID" value="NZ_JBHSAP010000018.1"/>
</dbReference>
<dbReference type="NCBIfam" id="TIGR04001">
    <property type="entry name" value="thiol_BshB1"/>
    <property type="match status" value="1"/>
</dbReference>
<dbReference type="Pfam" id="PF02585">
    <property type="entry name" value="PIG-L"/>
    <property type="match status" value="1"/>
</dbReference>
<sequence>MNEEIDILAFGAHPDDVEIGASGILAQHAEAGFRTAICDLTAGELSTNGDVETREQEADRAGEILGLTARYRMRFPDRGLTSSAEQVEAMVRLIRQVKPKVVLAPYWEDRHPDHIACSRMVKEAVFDAAIRKKKGVEGIPPHRVEQVFYYFINDVSKADLIVDISEVYEKKKAAILAFESQFVPGPGRMETPLNRPTYLPMVEGRDQLWGHQIGTVWGEGLVSPSPLALKQLL</sequence>
<dbReference type="InterPro" id="IPR024078">
    <property type="entry name" value="LmbE-like_dom_sf"/>
</dbReference>
<accession>A0ABV8JQ04</accession>
<evidence type="ECO:0000313" key="2">
    <source>
        <dbReference type="Proteomes" id="UP001595843"/>
    </source>
</evidence>
<protein>
    <submittedName>
        <fullName evidence="1">Bacillithiol biosynthesis deacetylase BshB1</fullName>
    </submittedName>
</protein>
<organism evidence="1 2">
    <name type="scientific">Salinithrix halophila</name>
    <dbReference type="NCBI Taxonomy" id="1485204"/>
    <lineage>
        <taxon>Bacteria</taxon>
        <taxon>Bacillati</taxon>
        <taxon>Bacillota</taxon>
        <taxon>Bacilli</taxon>
        <taxon>Bacillales</taxon>
        <taxon>Thermoactinomycetaceae</taxon>
        <taxon>Salinithrix</taxon>
    </lineage>
</organism>
<gene>
    <name evidence="1" type="primary">bshB1</name>
    <name evidence="1" type="ORF">ACFOUO_14750</name>
</gene>
<dbReference type="InterPro" id="IPR003737">
    <property type="entry name" value="GlcNAc_PI_deacetylase-related"/>
</dbReference>
<name>A0ABV8JQ04_9BACL</name>
<dbReference type="SUPFAM" id="SSF102588">
    <property type="entry name" value="LmbE-like"/>
    <property type="match status" value="1"/>
</dbReference>
<dbReference type="PANTHER" id="PTHR12993:SF30">
    <property type="entry name" value="N-ACETYL-ALPHA-D-GLUCOSAMINYL L-MALATE DEACETYLASE 1"/>
    <property type="match status" value="1"/>
</dbReference>